<reference evidence="1" key="1">
    <citation type="journal article" date="2022" name="Int. J. Mol. Sci.">
        <title>Draft Genome of Tanacetum Coccineum: Genomic Comparison of Closely Related Tanacetum-Family Plants.</title>
        <authorList>
            <person name="Yamashiro T."/>
            <person name="Shiraishi A."/>
            <person name="Nakayama K."/>
            <person name="Satake H."/>
        </authorList>
    </citation>
    <scope>NUCLEOTIDE SEQUENCE</scope>
</reference>
<evidence type="ECO:0000313" key="2">
    <source>
        <dbReference type="Proteomes" id="UP001151760"/>
    </source>
</evidence>
<comment type="caution">
    <text evidence="1">The sequence shown here is derived from an EMBL/GenBank/DDBJ whole genome shotgun (WGS) entry which is preliminary data.</text>
</comment>
<gene>
    <name evidence="1" type="ORF">Tco_0624037</name>
</gene>
<name>A0ABQ4WCT2_9ASTR</name>
<proteinExistence type="predicted"/>
<keyword evidence="2" id="KW-1185">Reference proteome</keyword>
<sequence>MLHLEWKFFESCGCLLLVCRDDIGFGEFTIYEMMKGCFVWSVRYLVNTEEFMNPLEGSSIRSTVWSIGLGEREDDLFVINLSRKVVKYNLISKNINEIFDIVSNQMDDDDDEFIPPFLVHPNLYEFISSFASVLAALEIEPIVTLFRVFQTLCKQGHWFSFAKRRAPAPVCIDDNRSCMKGWKSGFFLIDRRAIPDYMHWRHPSLAIDDPKPSAGSYSRENVCRLSAHVVRLRDMPKGVLVLSGLSLLWRLPFYCTSPAAADATISDPTPEDLTAGTPIVKVIAKSEASKKRKASTSDDDDESDDDDACVEISLITPIYFVATIPTRGNQCGGSAPPIAEGPSTRGKAIVSDVVDASSEGTDLSWTSANGVVTGSYEVSQEEWYGPHQPTLTILTKDIFKDLNVYKTVVDQLPTPGEVVWIEALTYDQLAAKIPADSQLRGLQERCNAYQGLESQVSGFKKQVADLNDKLSSSDDAFFKAKDKVLEAERDVEILHLRASPLEFASFFQSGFQSLFQKFLANQTPEDFAVKVSDYATHPLSAILQLEPDKLARPKIVPSKYYSCFSTLNKGVDSYEEWFRAMVDILDTEMADGCVNESAKIFVQGVAHPVNENVV</sequence>
<protein>
    <submittedName>
        <fullName evidence="1">Uncharacterized protein</fullName>
    </submittedName>
</protein>
<reference evidence="1" key="2">
    <citation type="submission" date="2022-01" db="EMBL/GenBank/DDBJ databases">
        <authorList>
            <person name="Yamashiro T."/>
            <person name="Shiraishi A."/>
            <person name="Satake H."/>
            <person name="Nakayama K."/>
        </authorList>
    </citation>
    <scope>NUCLEOTIDE SEQUENCE</scope>
</reference>
<organism evidence="1 2">
    <name type="scientific">Tanacetum coccineum</name>
    <dbReference type="NCBI Taxonomy" id="301880"/>
    <lineage>
        <taxon>Eukaryota</taxon>
        <taxon>Viridiplantae</taxon>
        <taxon>Streptophyta</taxon>
        <taxon>Embryophyta</taxon>
        <taxon>Tracheophyta</taxon>
        <taxon>Spermatophyta</taxon>
        <taxon>Magnoliopsida</taxon>
        <taxon>eudicotyledons</taxon>
        <taxon>Gunneridae</taxon>
        <taxon>Pentapetalae</taxon>
        <taxon>asterids</taxon>
        <taxon>campanulids</taxon>
        <taxon>Asterales</taxon>
        <taxon>Asteraceae</taxon>
        <taxon>Asteroideae</taxon>
        <taxon>Anthemideae</taxon>
        <taxon>Anthemidinae</taxon>
        <taxon>Tanacetum</taxon>
    </lineage>
</organism>
<dbReference type="EMBL" id="BQNB010008532">
    <property type="protein sequence ID" value="GJS50675.1"/>
    <property type="molecule type" value="Genomic_DNA"/>
</dbReference>
<accession>A0ABQ4WCT2</accession>
<evidence type="ECO:0000313" key="1">
    <source>
        <dbReference type="EMBL" id="GJS50675.1"/>
    </source>
</evidence>
<dbReference type="Proteomes" id="UP001151760">
    <property type="component" value="Unassembled WGS sequence"/>
</dbReference>